<feature type="domain" description="Multidrug resistance protein MdtA-like barrel-sandwich hybrid" evidence="7">
    <location>
        <begin position="57"/>
        <end position="250"/>
    </location>
</feature>
<accession>A0A3E1NCS8</accession>
<protein>
    <submittedName>
        <fullName evidence="9">HlyD family secretion protein</fullName>
    </submittedName>
</protein>
<dbReference type="SUPFAM" id="SSF111369">
    <property type="entry name" value="HlyD-like secretion proteins"/>
    <property type="match status" value="2"/>
</dbReference>
<dbReference type="Proteomes" id="UP000261284">
    <property type="component" value="Unassembled WGS sequence"/>
</dbReference>
<dbReference type="RefSeq" id="WP_116849723.1">
    <property type="nucleotide sequence ID" value="NZ_QTJU01000015.1"/>
</dbReference>
<organism evidence="9 10">
    <name type="scientific">Deminuibacter soli</name>
    <dbReference type="NCBI Taxonomy" id="2291815"/>
    <lineage>
        <taxon>Bacteria</taxon>
        <taxon>Pseudomonadati</taxon>
        <taxon>Bacteroidota</taxon>
        <taxon>Chitinophagia</taxon>
        <taxon>Chitinophagales</taxon>
        <taxon>Chitinophagaceae</taxon>
        <taxon>Deminuibacter</taxon>
    </lineage>
</organism>
<dbReference type="Gene3D" id="2.40.50.100">
    <property type="match status" value="1"/>
</dbReference>
<keyword evidence="3 6" id="KW-1133">Transmembrane helix</keyword>
<evidence type="ECO:0000256" key="4">
    <source>
        <dbReference type="ARBA" id="ARBA00023136"/>
    </source>
</evidence>
<feature type="domain" description="CusB-like beta-barrel" evidence="8">
    <location>
        <begin position="257"/>
        <end position="298"/>
    </location>
</feature>
<sequence>MKRTRYTITDKIITRITGCIAGITLLVLAVWGARTCYILHRFEQTNDAQVQEYINPVISRAGGFIAAVRFEENQDVKKGDTLLLIDNREYNMQEEQTKASIEKATAQLQVLESNMHTLQKTAEASASQAEAIKAKVWKQQLDYDRYEKLYKAESATAQQLEDKKAALEVNQSDYKAAQDNYAASQSRIEDAAQEKGVIRAEITRLKALLSRHRLDVTYTVITAPYNGRMGRRTIEQGQMINAGEVLAYIVNNETDKWVVANYKETQVAHMRIGDTVNIEADAYPERTFRGTIISLSPATGSSFSLLPPDNATGNYVKIVQRIPVRIKVAGNRQELDLLKAGMNVNVSAVKKNNL</sequence>
<dbReference type="Pfam" id="PF25917">
    <property type="entry name" value="BSH_RND"/>
    <property type="match status" value="1"/>
</dbReference>
<evidence type="ECO:0000256" key="3">
    <source>
        <dbReference type="ARBA" id="ARBA00022989"/>
    </source>
</evidence>
<keyword evidence="5" id="KW-0175">Coiled coil</keyword>
<name>A0A3E1NCS8_9BACT</name>
<evidence type="ECO:0000259" key="8">
    <source>
        <dbReference type="Pfam" id="PF25954"/>
    </source>
</evidence>
<feature type="transmembrane region" description="Helical" evidence="6">
    <location>
        <begin position="12"/>
        <end position="33"/>
    </location>
</feature>
<dbReference type="GO" id="GO:0016020">
    <property type="term" value="C:membrane"/>
    <property type="evidence" value="ECO:0007669"/>
    <property type="project" value="UniProtKB-SubCell"/>
</dbReference>
<dbReference type="Gene3D" id="2.40.30.170">
    <property type="match status" value="1"/>
</dbReference>
<keyword evidence="10" id="KW-1185">Reference proteome</keyword>
<dbReference type="Pfam" id="PF25954">
    <property type="entry name" value="Beta-barrel_RND_2"/>
    <property type="match status" value="1"/>
</dbReference>
<dbReference type="InterPro" id="IPR058625">
    <property type="entry name" value="MdtA-like_BSH"/>
</dbReference>
<evidence type="ECO:0000313" key="9">
    <source>
        <dbReference type="EMBL" id="RFM25763.1"/>
    </source>
</evidence>
<dbReference type="AlphaFoldDB" id="A0A3E1NCS8"/>
<dbReference type="EMBL" id="QTJU01000015">
    <property type="protein sequence ID" value="RFM25763.1"/>
    <property type="molecule type" value="Genomic_DNA"/>
</dbReference>
<dbReference type="Gene3D" id="1.10.287.470">
    <property type="entry name" value="Helix hairpin bin"/>
    <property type="match status" value="1"/>
</dbReference>
<evidence type="ECO:0000259" key="7">
    <source>
        <dbReference type="Pfam" id="PF25917"/>
    </source>
</evidence>
<evidence type="ECO:0000313" key="10">
    <source>
        <dbReference type="Proteomes" id="UP000261284"/>
    </source>
</evidence>
<evidence type="ECO:0000256" key="5">
    <source>
        <dbReference type="SAM" id="Coils"/>
    </source>
</evidence>
<keyword evidence="2 6" id="KW-0812">Transmembrane</keyword>
<keyword evidence="4 6" id="KW-0472">Membrane</keyword>
<evidence type="ECO:0000256" key="2">
    <source>
        <dbReference type="ARBA" id="ARBA00022692"/>
    </source>
</evidence>
<proteinExistence type="predicted"/>
<dbReference type="GO" id="GO:0055085">
    <property type="term" value="P:transmembrane transport"/>
    <property type="evidence" value="ECO:0007669"/>
    <property type="project" value="InterPro"/>
</dbReference>
<feature type="coiled-coil region" evidence="5">
    <location>
        <begin position="87"/>
        <end position="194"/>
    </location>
</feature>
<reference evidence="9 10" key="1">
    <citation type="submission" date="2018-08" db="EMBL/GenBank/DDBJ databases">
        <title>Chitinophagaceae sp. K23C18032701, a novel bacterium isolated from forest soil.</title>
        <authorList>
            <person name="Wang C."/>
        </authorList>
    </citation>
    <scope>NUCLEOTIDE SEQUENCE [LARGE SCALE GENOMIC DNA]</scope>
    <source>
        <strain evidence="9 10">K23C18032701</strain>
    </source>
</reference>
<evidence type="ECO:0000256" key="6">
    <source>
        <dbReference type="SAM" id="Phobius"/>
    </source>
</evidence>
<gene>
    <name evidence="9" type="ORF">DXN05_23320</name>
</gene>
<dbReference type="InterPro" id="IPR058792">
    <property type="entry name" value="Beta-barrel_RND_2"/>
</dbReference>
<comment type="subcellular location">
    <subcellularLocation>
        <location evidence="1">Membrane</location>
        <topology evidence="1">Single-pass membrane protein</topology>
    </subcellularLocation>
</comment>
<dbReference type="PANTHER" id="PTHR30386:SF26">
    <property type="entry name" value="TRANSPORT PROTEIN COMB"/>
    <property type="match status" value="1"/>
</dbReference>
<dbReference type="InterPro" id="IPR050739">
    <property type="entry name" value="MFP"/>
</dbReference>
<comment type="caution">
    <text evidence="9">The sequence shown here is derived from an EMBL/GenBank/DDBJ whole genome shotgun (WGS) entry which is preliminary data.</text>
</comment>
<evidence type="ECO:0000256" key="1">
    <source>
        <dbReference type="ARBA" id="ARBA00004167"/>
    </source>
</evidence>
<dbReference type="OrthoDB" id="9811754at2"/>
<dbReference type="PANTHER" id="PTHR30386">
    <property type="entry name" value="MEMBRANE FUSION SUBUNIT OF EMRAB-TOLC MULTIDRUG EFFLUX PUMP"/>
    <property type="match status" value="1"/>
</dbReference>